<evidence type="ECO:0000313" key="10">
    <source>
        <dbReference type="Proteomes" id="UP000317691"/>
    </source>
</evidence>
<evidence type="ECO:0000256" key="6">
    <source>
        <dbReference type="ARBA" id="ARBA00023012"/>
    </source>
</evidence>
<keyword evidence="4" id="KW-0418">Kinase</keyword>
<dbReference type="AlphaFoldDB" id="A0A538TSU8"/>
<dbReference type="InterPro" id="IPR029016">
    <property type="entry name" value="GAF-like_dom_sf"/>
</dbReference>
<dbReference type="InterPro" id="IPR003018">
    <property type="entry name" value="GAF"/>
</dbReference>
<evidence type="ECO:0000259" key="8">
    <source>
        <dbReference type="PROSITE" id="PS50109"/>
    </source>
</evidence>
<dbReference type="CDD" id="cd00082">
    <property type="entry name" value="HisKA"/>
    <property type="match status" value="1"/>
</dbReference>
<evidence type="ECO:0000256" key="5">
    <source>
        <dbReference type="ARBA" id="ARBA00022840"/>
    </source>
</evidence>
<dbReference type="Gene3D" id="1.10.287.130">
    <property type="match status" value="1"/>
</dbReference>
<keyword evidence="1" id="KW-0597">Phosphoprotein</keyword>
<evidence type="ECO:0000256" key="4">
    <source>
        <dbReference type="ARBA" id="ARBA00022777"/>
    </source>
</evidence>
<evidence type="ECO:0000256" key="3">
    <source>
        <dbReference type="ARBA" id="ARBA00022741"/>
    </source>
</evidence>
<feature type="region of interest" description="Disordered" evidence="7">
    <location>
        <begin position="715"/>
        <end position="736"/>
    </location>
</feature>
<dbReference type="PANTHER" id="PTHR43065">
    <property type="entry name" value="SENSOR HISTIDINE KINASE"/>
    <property type="match status" value="1"/>
</dbReference>
<organism evidence="9 10">
    <name type="scientific">Eiseniibacteriota bacterium</name>
    <dbReference type="NCBI Taxonomy" id="2212470"/>
    <lineage>
        <taxon>Bacteria</taxon>
        <taxon>Candidatus Eiseniibacteriota</taxon>
    </lineage>
</organism>
<keyword evidence="6" id="KW-0902">Two-component regulatory system</keyword>
<dbReference type="InterPro" id="IPR003661">
    <property type="entry name" value="HisK_dim/P_dom"/>
</dbReference>
<proteinExistence type="predicted"/>
<dbReference type="GO" id="GO:0005524">
    <property type="term" value="F:ATP binding"/>
    <property type="evidence" value="ECO:0007669"/>
    <property type="project" value="UniProtKB-KW"/>
</dbReference>
<accession>A0A538TSU8</accession>
<dbReference type="GO" id="GO:0000155">
    <property type="term" value="F:phosphorelay sensor kinase activity"/>
    <property type="evidence" value="ECO:0007669"/>
    <property type="project" value="InterPro"/>
</dbReference>
<keyword evidence="2" id="KW-0808">Transferase</keyword>
<dbReference type="Proteomes" id="UP000317691">
    <property type="component" value="Unassembled WGS sequence"/>
</dbReference>
<evidence type="ECO:0000256" key="1">
    <source>
        <dbReference type="ARBA" id="ARBA00022553"/>
    </source>
</evidence>
<dbReference type="InterPro" id="IPR036890">
    <property type="entry name" value="HATPase_C_sf"/>
</dbReference>
<dbReference type="SUPFAM" id="SSF47384">
    <property type="entry name" value="Homodimeric domain of signal transducing histidine kinase"/>
    <property type="match status" value="1"/>
</dbReference>
<dbReference type="PANTHER" id="PTHR43065:SF10">
    <property type="entry name" value="PEROXIDE STRESS-ACTIVATED HISTIDINE KINASE MAK3"/>
    <property type="match status" value="1"/>
</dbReference>
<feature type="compositionally biased region" description="Basic and acidic residues" evidence="7">
    <location>
        <begin position="722"/>
        <end position="736"/>
    </location>
</feature>
<dbReference type="Gene3D" id="3.30.450.40">
    <property type="match status" value="2"/>
</dbReference>
<dbReference type="InterPro" id="IPR003594">
    <property type="entry name" value="HATPase_dom"/>
</dbReference>
<feature type="domain" description="Histidine kinase" evidence="8">
    <location>
        <begin position="506"/>
        <end position="713"/>
    </location>
</feature>
<dbReference type="Pfam" id="PF00512">
    <property type="entry name" value="HisKA"/>
    <property type="match status" value="1"/>
</dbReference>
<keyword evidence="5" id="KW-0067">ATP-binding</keyword>
<keyword evidence="3" id="KW-0547">Nucleotide-binding</keyword>
<dbReference type="Pfam" id="PF01590">
    <property type="entry name" value="GAF"/>
    <property type="match status" value="2"/>
</dbReference>
<protein>
    <submittedName>
        <fullName evidence="9">GAF domain-containing protein</fullName>
    </submittedName>
</protein>
<dbReference type="SUPFAM" id="SSF55874">
    <property type="entry name" value="ATPase domain of HSP90 chaperone/DNA topoisomerase II/histidine kinase"/>
    <property type="match status" value="1"/>
</dbReference>
<dbReference type="InterPro" id="IPR036097">
    <property type="entry name" value="HisK_dim/P_sf"/>
</dbReference>
<name>A0A538TSU8_UNCEI</name>
<sequence length="736" mass="79855">MKRSSATARLEEQLVLAWKRYAGRRIGAPEGAAAGACYLEPRPCPFEPRPDFESRFTKDCVHCARLQGAVELAGSVPAGSSGVLPTQELLFRLLEEEGRRSPEAEVEEDGRYQSVALLLRALPLLHTSTSPRRTAQLLLGALAGAFAEVIDTLLFFEVKSDPAGLALAASFRRADLDTGIAGPEGYLDVEPLAAAGIFDGAVFERLRDTLIPLDQDQDLLSDAVFDGRTAVVTRPNRELRLPTLLVEHLPDSPAAILPVFGRERVRGLLVLSAAPGIAGWTSDQMELLSVVASQAGIALDSSGLLALSRRRGAGTRALLDLAVVTLKTSRAEAWPEAALRAFLPATGGQIGVVWTLAEPEGFTVAAALGDPAAADRDLSEIGEELRTWFDADARPIAVEDVRSDTRLPGTLPEEWGSALAVPLRSDDALRGAVLVVRKGGAGGEPAEPFDAEDIQVAEMAASLATLAAIRDGSEASATRVDRKIRELEAQLRHSEKLAVVGERGIQVAQEIRNPIAAITGFARRVLRSVGPDDPNREYLEIILRETERLERILTEQLSLAQMTRPRLKLQSLNALVQEVLETQSEELVKRRVRLLKRLSPDVPSLLIDNDKMRQVLVNVLQYALHQVPSGGRLRVETRNGAGHVQAEIAHDGPKTPGESLDRLFVPFSSSRRYGAGVGLAVAYQIVREHGGEIRARSEGDWSSIVSIYLPVRENHDRRGKPDRRGGGKNDRRSRLA</sequence>
<dbReference type="InterPro" id="IPR005467">
    <property type="entry name" value="His_kinase_dom"/>
</dbReference>
<dbReference type="SMART" id="SM00387">
    <property type="entry name" value="HATPase_c"/>
    <property type="match status" value="1"/>
</dbReference>
<dbReference type="SUPFAM" id="SSF55781">
    <property type="entry name" value="GAF domain-like"/>
    <property type="match status" value="2"/>
</dbReference>
<dbReference type="PROSITE" id="PS50109">
    <property type="entry name" value="HIS_KIN"/>
    <property type="match status" value="1"/>
</dbReference>
<reference evidence="9 10" key="1">
    <citation type="journal article" date="2019" name="Nat. Microbiol.">
        <title>Mediterranean grassland soil C-N compound turnover is dependent on rainfall and depth, and is mediated by genomically divergent microorganisms.</title>
        <authorList>
            <person name="Diamond S."/>
            <person name="Andeer P.F."/>
            <person name="Li Z."/>
            <person name="Crits-Christoph A."/>
            <person name="Burstein D."/>
            <person name="Anantharaman K."/>
            <person name="Lane K.R."/>
            <person name="Thomas B.C."/>
            <person name="Pan C."/>
            <person name="Northen T.R."/>
            <person name="Banfield J.F."/>
        </authorList>
    </citation>
    <scope>NUCLEOTIDE SEQUENCE [LARGE SCALE GENOMIC DNA]</scope>
    <source>
        <strain evidence="9">WS_9</strain>
    </source>
</reference>
<gene>
    <name evidence="9" type="ORF">E6K79_02055</name>
</gene>
<evidence type="ECO:0000256" key="7">
    <source>
        <dbReference type="SAM" id="MobiDB-lite"/>
    </source>
</evidence>
<evidence type="ECO:0000313" key="9">
    <source>
        <dbReference type="EMBL" id="TMQ66713.1"/>
    </source>
</evidence>
<comment type="caution">
    <text evidence="9">The sequence shown here is derived from an EMBL/GenBank/DDBJ whole genome shotgun (WGS) entry which is preliminary data.</text>
</comment>
<dbReference type="Gene3D" id="3.30.565.10">
    <property type="entry name" value="Histidine kinase-like ATPase, C-terminal domain"/>
    <property type="match status" value="1"/>
</dbReference>
<dbReference type="EMBL" id="VBOZ01000008">
    <property type="protein sequence ID" value="TMQ66713.1"/>
    <property type="molecule type" value="Genomic_DNA"/>
</dbReference>
<dbReference type="SMART" id="SM00388">
    <property type="entry name" value="HisKA"/>
    <property type="match status" value="1"/>
</dbReference>
<dbReference type="Pfam" id="PF02518">
    <property type="entry name" value="HATPase_c"/>
    <property type="match status" value="1"/>
</dbReference>
<evidence type="ECO:0000256" key="2">
    <source>
        <dbReference type="ARBA" id="ARBA00022679"/>
    </source>
</evidence>